<protein>
    <submittedName>
        <fullName evidence="1">Uncharacterized protein</fullName>
    </submittedName>
</protein>
<accession>A0ABY6HHQ6</accession>
<proteinExistence type="predicted"/>
<evidence type="ECO:0000313" key="2">
    <source>
        <dbReference type="Proteomes" id="UP001163550"/>
    </source>
</evidence>
<evidence type="ECO:0000313" key="1">
    <source>
        <dbReference type="EMBL" id="UYO63429.1"/>
    </source>
</evidence>
<dbReference type="RefSeq" id="WP_228879104.1">
    <property type="nucleotide sequence ID" value="NZ_CABIIK010000010.1"/>
</dbReference>
<dbReference type="Proteomes" id="UP001163550">
    <property type="component" value="Chromosome"/>
</dbReference>
<reference evidence="1" key="1">
    <citation type="submission" date="2021-11" db="EMBL/GenBank/DDBJ databases">
        <title>Isoprene-degrading acetogen.</title>
        <authorList>
            <person name="Yang Y."/>
            <person name="Jin H."/>
            <person name="Yan J."/>
        </authorList>
    </citation>
    <scope>NUCLEOTIDE SEQUENCE</scope>
    <source>
        <strain evidence="1">Berkeley</strain>
    </source>
</reference>
<gene>
    <name evidence="1" type="ORF">LNN31_03010</name>
</gene>
<dbReference type="EMBL" id="CP087994">
    <property type="protein sequence ID" value="UYO63429.1"/>
    <property type="molecule type" value="Genomic_DNA"/>
</dbReference>
<name>A0ABY6HHQ6_9FIRM</name>
<organism evidence="1 2">
    <name type="scientific">Acetobacterium wieringae</name>
    <dbReference type="NCBI Taxonomy" id="52694"/>
    <lineage>
        <taxon>Bacteria</taxon>
        <taxon>Bacillati</taxon>
        <taxon>Bacillota</taxon>
        <taxon>Clostridia</taxon>
        <taxon>Eubacteriales</taxon>
        <taxon>Eubacteriaceae</taxon>
        <taxon>Acetobacterium</taxon>
    </lineage>
</organism>
<sequence length="105" mass="11626">MDETKTLEERKAEIEECTRLLNELTELIGSDEVKPDPGSGRTEEFMMATGKLVKCVEVIATTPQMQEQLEGLIYDVIVAAEDGAYQAGFKMGQAHPEYEIGGSER</sequence>
<keyword evidence="2" id="KW-1185">Reference proteome</keyword>